<proteinExistence type="predicted"/>
<evidence type="ECO:0000313" key="2">
    <source>
        <dbReference type="EMBL" id="MBA4614821.1"/>
    </source>
</evidence>
<name>A0A7C9CB08_OPUST</name>
<dbReference type="EMBL" id="GISG01004481">
    <property type="protein sequence ID" value="MBA4614821.1"/>
    <property type="molecule type" value="Transcribed_RNA"/>
</dbReference>
<protein>
    <submittedName>
        <fullName evidence="2">Uncharacterized protein</fullName>
    </submittedName>
</protein>
<accession>A0A7C9CB08</accession>
<evidence type="ECO:0000256" key="1">
    <source>
        <dbReference type="SAM" id="MobiDB-lite"/>
    </source>
</evidence>
<organism evidence="2">
    <name type="scientific">Opuntia streptacantha</name>
    <name type="common">Prickly pear cactus</name>
    <name type="synonym">Opuntia cardona</name>
    <dbReference type="NCBI Taxonomy" id="393608"/>
    <lineage>
        <taxon>Eukaryota</taxon>
        <taxon>Viridiplantae</taxon>
        <taxon>Streptophyta</taxon>
        <taxon>Embryophyta</taxon>
        <taxon>Tracheophyta</taxon>
        <taxon>Spermatophyta</taxon>
        <taxon>Magnoliopsida</taxon>
        <taxon>eudicotyledons</taxon>
        <taxon>Gunneridae</taxon>
        <taxon>Pentapetalae</taxon>
        <taxon>Caryophyllales</taxon>
        <taxon>Cactineae</taxon>
        <taxon>Cactaceae</taxon>
        <taxon>Opuntioideae</taxon>
        <taxon>Opuntia</taxon>
    </lineage>
</organism>
<feature type="compositionally biased region" description="Pro residues" evidence="1">
    <location>
        <begin position="19"/>
        <end position="31"/>
    </location>
</feature>
<feature type="region of interest" description="Disordered" evidence="1">
    <location>
        <begin position="1"/>
        <end position="46"/>
    </location>
</feature>
<sequence>MVNHLSPLASNHSSVISHHPPPVPWPPPPSPDVGHHSASTKPRNLSPTALAPPNLLLLYMILSLLRFTSSFLSPYRLTTTTFLPIAPPQDIFSSLCEVLVSWGNAIATKSTKFQQKNPPIIEIVGSIGEEKEQMEGRLV</sequence>
<reference evidence="2" key="1">
    <citation type="journal article" date="2013" name="J. Plant Res.">
        <title>Effect of fungi and light on seed germination of three Opuntia species from semiarid lands of central Mexico.</title>
        <authorList>
            <person name="Delgado-Sanchez P."/>
            <person name="Jimenez-Bremont J.F."/>
            <person name="Guerrero-Gonzalez Mde L."/>
            <person name="Flores J."/>
        </authorList>
    </citation>
    <scope>NUCLEOTIDE SEQUENCE</scope>
    <source>
        <tissue evidence="2">Cladode</tissue>
    </source>
</reference>
<dbReference type="AlphaFoldDB" id="A0A7C9CB08"/>
<reference evidence="2" key="2">
    <citation type="submission" date="2020-07" db="EMBL/GenBank/DDBJ databases">
        <authorList>
            <person name="Vera ALvarez R."/>
            <person name="Arias-Moreno D.M."/>
            <person name="Jimenez-Jacinto V."/>
            <person name="Jimenez-Bremont J.F."/>
            <person name="Swaminathan K."/>
            <person name="Moose S.P."/>
            <person name="Guerrero-Gonzalez M.L."/>
            <person name="Marino-Ramirez L."/>
            <person name="Landsman D."/>
            <person name="Rodriguez-Kessler M."/>
            <person name="Delgado-Sanchez P."/>
        </authorList>
    </citation>
    <scope>NUCLEOTIDE SEQUENCE</scope>
    <source>
        <tissue evidence="2">Cladode</tissue>
    </source>
</reference>